<evidence type="ECO:0000256" key="13">
    <source>
        <dbReference type="RuleBase" id="RU364123"/>
    </source>
</evidence>
<evidence type="ECO:0000256" key="8">
    <source>
        <dbReference type="ARBA" id="ARBA00022860"/>
    </source>
</evidence>
<dbReference type="InterPro" id="IPR011613">
    <property type="entry name" value="GH15-like"/>
</dbReference>
<evidence type="ECO:0000256" key="2">
    <source>
        <dbReference type="ARBA" id="ARBA00004342"/>
    </source>
</evidence>
<dbReference type="Gene3D" id="1.50.10.10">
    <property type="match status" value="1"/>
</dbReference>
<accession>A0A267EVA6</accession>
<dbReference type="PANTHER" id="PTHR10749:SF7">
    <property type="entry name" value="PHOSPHORYLASE B KINASE REGULATORY SUBUNIT ALPHA-RELATED"/>
    <property type="match status" value="1"/>
</dbReference>
<keyword evidence="6" id="KW-0597">Phosphoprotein</keyword>
<keyword evidence="10 13" id="KW-0119">Carbohydrate metabolism</keyword>
<gene>
    <name evidence="17" type="ORF">BOX15_Mlig014500g1</name>
</gene>
<dbReference type="InterPro" id="IPR012341">
    <property type="entry name" value="6hp_glycosidase-like_sf"/>
</dbReference>
<dbReference type="AlphaFoldDB" id="A0A267EVA6"/>
<feature type="domain" description="Phosphorylase b kinase regulatory subunit alpha/beta C-terminal" evidence="16">
    <location>
        <begin position="981"/>
        <end position="1152"/>
    </location>
</feature>
<reference evidence="17 18" key="1">
    <citation type="submission" date="2017-06" db="EMBL/GenBank/DDBJ databases">
        <title>A platform for efficient transgenesis in Macrostomum lignano, a flatworm model organism for stem cell research.</title>
        <authorList>
            <person name="Berezikov E."/>
        </authorList>
    </citation>
    <scope>NUCLEOTIDE SEQUENCE [LARGE SCALE GENOMIC DNA]</scope>
    <source>
        <strain evidence="17">DV1</strain>
        <tissue evidence="17">Whole organism</tissue>
    </source>
</reference>
<dbReference type="EMBL" id="NIVC01001722">
    <property type="protein sequence ID" value="PAA64739.1"/>
    <property type="molecule type" value="Genomic_DNA"/>
</dbReference>
<dbReference type="GO" id="GO:0005977">
    <property type="term" value="P:glycogen metabolic process"/>
    <property type="evidence" value="ECO:0007669"/>
    <property type="project" value="UniProtKB-UniPathway"/>
</dbReference>
<dbReference type="InterPro" id="IPR008734">
    <property type="entry name" value="PHK_A/B_su"/>
</dbReference>
<keyword evidence="7 13" id="KW-0321">Glycogen metabolism</keyword>
<comment type="similarity">
    <text evidence="4 13">Belongs to the phosphorylase b kinase regulatory chain family.</text>
</comment>
<evidence type="ECO:0000256" key="9">
    <source>
        <dbReference type="ARBA" id="ARBA00023136"/>
    </source>
</evidence>
<protein>
    <recommendedName>
        <fullName evidence="13">Phosphorylase b kinase regulatory subunit</fullName>
    </recommendedName>
</protein>
<proteinExistence type="inferred from homology"/>
<evidence type="ECO:0000256" key="6">
    <source>
        <dbReference type="ARBA" id="ARBA00022553"/>
    </source>
</evidence>
<feature type="domain" description="GH15-like" evidence="15">
    <location>
        <begin position="3"/>
        <end position="967"/>
    </location>
</feature>
<evidence type="ECO:0000256" key="4">
    <source>
        <dbReference type="ARBA" id="ARBA00007128"/>
    </source>
</evidence>
<dbReference type="STRING" id="282301.A0A267EVA6"/>
<evidence type="ECO:0000256" key="5">
    <source>
        <dbReference type="ARBA" id="ARBA00022475"/>
    </source>
</evidence>
<evidence type="ECO:0000256" key="3">
    <source>
        <dbReference type="ARBA" id="ARBA00005131"/>
    </source>
</evidence>
<evidence type="ECO:0000256" key="10">
    <source>
        <dbReference type="ARBA" id="ARBA00023277"/>
    </source>
</evidence>
<dbReference type="UniPathway" id="UPA00163"/>
<evidence type="ECO:0000256" key="11">
    <source>
        <dbReference type="ARBA" id="ARBA00023288"/>
    </source>
</evidence>
<dbReference type="GO" id="GO:0005886">
    <property type="term" value="C:plasma membrane"/>
    <property type="evidence" value="ECO:0007669"/>
    <property type="project" value="UniProtKB-SubCell"/>
</dbReference>
<dbReference type="GO" id="GO:0005516">
    <property type="term" value="F:calmodulin binding"/>
    <property type="evidence" value="ECO:0007669"/>
    <property type="project" value="UniProtKB-KW"/>
</dbReference>
<name>A0A267EVA6_9PLAT</name>
<dbReference type="GO" id="GO:0005964">
    <property type="term" value="C:phosphorylase kinase complex"/>
    <property type="evidence" value="ECO:0007669"/>
    <property type="project" value="TreeGrafter"/>
</dbReference>
<dbReference type="Pfam" id="PF00723">
    <property type="entry name" value="Glyco_hydro_15"/>
    <property type="match status" value="1"/>
</dbReference>
<comment type="caution">
    <text evidence="17">The sequence shown here is derived from an EMBL/GenBank/DDBJ whole genome shotgun (WGS) entry which is preliminary data.</text>
</comment>
<evidence type="ECO:0000256" key="14">
    <source>
        <dbReference type="SAM" id="MobiDB-lite"/>
    </source>
</evidence>
<keyword evidence="5 13" id="KW-1003">Cell membrane</keyword>
<dbReference type="InterPro" id="IPR045583">
    <property type="entry name" value="KPBA/B_C"/>
</dbReference>
<dbReference type="InterPro" id="IPR008928">
    <property type="entry name" value="6-hairpin_glycosidase_sf"/>
</dbReference>
<keyword evidence="8 13" id="KW-0112">Calmodulin-binding</keyword>
<feature type="region of interest" description="Disordered" evidence="14">
    <location>
        <begin position="712"/>
        <end position="739"/>
    </location>
</feature>
<evidence type="ECO:0000313" key="18">
    <source>
        <dbReference type="Proteomes" id="UP000215902"/>
    </source>
</evidence>
<evidence type="ECO:0000259" key="15">
    <source>
        <dbReference type="Pfam" id="PF00723"/>
    </source>
</evidence>
<evidence type="ECO:0000256" key="12">
    <source>
        <dbReference type="ARBA" id="ARBA00023289"/>
    </source>
</evidence>
<keyword evidence="9 13" id="KW-0472">Membrane</keyword>
<dbReference type="SUPFAM" id="SSF48208">
    <property type="entry name" value="Six-hairpin glycosidases"/>
    <property type="match status" value="1"/>
</dbReference>
<comment type="function">
    <text evidence="1">Phosphorylase b kinase catalyzes the phosphorylation of serine in certain substrates, including troponin I. The alpha chain may bind calmodulin.</text>
</comment>
<dbReference type="PANTHER" id="PTHR10749">
    <property type="entry name" value="PHOSPHORYLASE B KINASE REGULATORY SUBUNIT"/>
    <property type="match status" value="1"/>
</dbReference>
<organism evidence="17 18">
    <name type="scientific">Macrostomum lignano</name>
    <dbReference type="NCBI Taxonomy" id="282301"/>
    <lineage>
        <taxon>Eukaryota</taxon>
        <taxon>Metazoa</taxon>
        <taxon>Spiralia</taxon>
        <taxon>Lophotrochozoa</taxon>
        <taxon>Platyhelminthes</taxon>
        <taxon>Rhabditophora</taxon>
        <taxon>Macrostomorpha</taxon>
        <taxon>Macrostomida</taxon>
        <taxon>Macrostomidae</taxon>
        <taxon>Macrostomum</taxon>
    </lineage>
</organism>
<comment type="pathway">
    <text evidence="3 13">Glycan biosynthesis; glycogen metabolism.</text>
</comment>
<dbReference type="OrthoDB" id="5971574at2759"/>
<evidence type="ECO:0000256" key="1">
    <source>
        <dbReference type="ARBA" id="ARBA00002837"/>
    </source>
</evidence>
<evidence type="ECO:0000256" key="7">
    <source>
        <dbReference type="ARBA" id="ARBA00022600"/>
    </source>
</evidence>
<comment type="subcellular location">
    <subcellularLocation>
        <location evidence="2 13">Cell membrane</location>
        <topology evidence="2 13">Lipid-anchor</topology>
        <orientation evidence="2 13">Cytoplasmic side</orientation>
    </subcellularLocation>
</comment>
<evidence type="ECO:0000313" key="17">
    <source>
        <dbReference type="EMBL" id="PAA64739.1"/>
    </source>
</evidence>
<keyword evidence="18" id="KW-1185">Reference proteome</keyword>
<feature type="non-terminal residue" evidence="17">
    <location>
        <position position="1"/>
    </location>
</feature>
<dbReference type="Pfam" id="PF19292">
    <property type="entry name" value="KPBB_C"/>
    <property type="match status" value="1"/>
</dbReference>
<keyword evidence="12 13" id="KW-0636">Prenylation</keyword>
<keyword evidence="11 13" id="KW-0449">Lipoprotein</keyword>
<dbReference type="Proteomes" id="UP000215902">
    <property type="component" value="Unassembled WGS sequence"/>
</dbReference>
<dbReference type="FunFam" id="1.50.10.10:FF:000004">
    <property type="entry name" value="Phosphorylase b kinase regulatory subunit"/>
    <property type="match status" value="1"/>
</dbReference>
<sequence>RKNLDYYHSLVLKTVLARQNDITGLIPSTPSSDHAYIRDNTYAAMCTWALALAFKKVAEEDQDRARLRDLEGRTIKCMRSLLACMMRQADKVERFKHTRQPLDALHCKFSASSLSPVTGDSNYGHLQFDAVALYLLALAQMTASGLVLVYTAEETAFVQNLVFYLDAAYMTCDYGVWERGDKTNNGQPELNSTSIGMTKAALEALSELDLYGSSGGCRSFIHVMADDSQNCAAVLDTMLPRESCSKETDAGLLAVIGYPAFAVDREELVASTRNCIDSMLQGRYGYRRFLRDGYRTAVEDPNRLYYEPWELRQFENIECEWPLFLCYQLLDAQFADSDERADRFARLLDRLALLNSDGLPQMPESYSVPGHLVAAERAAPGSQDRHPVGALPHLWTQSLYVICQLLRDKFLRPQEIDPIGRRLGLEAKPDLVVQVVVVAEDAKIRRTLETQFGLKQVQDFAEMYKETKIRVFPAKVLSHFYRHLGKCHQLGLSGRQSSEVGILATSKLYIVGQRTVAFTPQFLDHHSFYLSLDLDFLLDMLRTDVAFLRRTWSAVGRPLFIIPVYHWYFNADSSEQAPSLYTTIKKLQSGYINGTRVTLGKLADFVDTSCVTNMTFLDKGQGDDELAKAKAAVEGRRRGRTRLGSGASATAADAAAIAMRFRAGSVSARKKSVVLSSAAALELALSSLSAADADGEGEGEPFGDEEAVQFKVGSPESKAGPVPASGVQPSRRRRSSGFGLLGMVPNLNEMINESRRVAEETTVTHRLKNPTMLNEDSVDSMKRMVHCARATDQHDSGNCMASMNEQQLLKRLAQSDHLYEQFDLLFHLYHTKGLDYTTGWEDANGSGQPVTVRDLVKELYERAGSLRQWWLVRYTAGMLDKRVEKLPMFLTDLLVRQKHVTVGLPPEPRETVISSPRGGAALAQLIRTASDSDPTLGVLTQELLVYLSMLARTEPQLLASMYRIRVGLVIQVMGSEMARALNISAEEATEHLLGLSPYKMKTLLHHILSGKEFHAEYSEDEQISLESDSRVLDFRPRSLAPSDGPGQRPGQWAEERLGQTMSSDRRGQWLRRRRIDGALNRVPAGFYRRMWRLLEYTEGVSIYGQIIGQYLTREMTAGEVKFALHVEAMITAVPVPEYRQLVVEALSLLVRLPDCDQLQRVDLHRILPAEQLVHRANYTFLSDQLSLGGDACACCAVPDQIDQLLRHEDWRRGAGATYPALVCGGACGVCAHFYDTAPSGRFGTLTYLLRALPDVVQLPEDEDGMLGLECPVQ</sequence>
<evidence type="ECO:0000259" key="16">
    <source>
        <dbReference type="Pfam" id="PF19292"/>
    </source>
</evidence>